<keyword evidence="4" id="KW-1185">Reference proteome</keyword>
<accession>S0EY78</accession>
<evidence type="ECO:0000313" key="3">
    <source>
        <dbReference type="EMBL" id="CCW36540.1"/>
    </source>
</evidence>
<dbReference type="GO" id="GO:0016757">
    <property type="term" value="F:glycosyltransferase activity"/>
    <property type="evidence" value="ECO:0007669"/>
    <property type="project" value="InterPro"/>
</dbReference>
<dbReference type="InterPro" id="IPR001296">
    <property type="entry name" value="Glyco_trans_1"/>
</dbReference>
<dbReference type="KEGG" id="ccz:CCALI_02752"/>
<evidence type="ECO:0000259" key="2">
    <source>
        <dbReference type="Pfam" id="PF13439"/>
    </source>
</evidence>
<dbReference type="Gene3D" id="3.40.50.2000">
    <property type="entry name" value="Glycogen Phosphorylase B"/>
    <property type="match status" value="2"/>
</dbReference>
<organism evidence="3 4">
    <name type="scientific">Chthonomonas calidirosea (strain DSM 23976 / ICMP 18418 / T49)</name>
    <dbReference type="NCBI Taxonomy" id="1303518"/>
    <lineage>
        <taxon>Bacteria</taxon>
        <taxon>Bacillati</taxon>
        <taxon>Armatimonadota</taxon>
        <taxon>Chthonomonadia</taxon>
        <taxon>Chthonomonadales</taxon>
        <taxon>Chthonomonadaceae</taxon>
        <taxon>Chthonomonas</taxon>
    </lineage>
</organism>
<dbReference type="InParanoid" id="S0EY78"/>
<feature type="domain" description="Glycosyl transferase family 1" evidence="1">
    <location>
        <begin position="194"/>
        <end position="351"/>
    </location>
</feature>
<dbReference type="SUPFAM" id="SSF53756">
    <property type="entry name" value="UDP-Glycosyltransferase/glycogen phosphorylase"/>
    <property type="match status" value="1"/>
</dbReference>
<dbReference type="EMBL" id="HF951689">
    <property type="protein sequence ID" value="CCW36540.1"/>
    <property type="molecule type" value="Genomic_DNA"/>
</dbReference>
<sequence length="376" mass="41704">MHIALALHRIRKNDGHGRVNYEVIRGALRHGHKVTVLAAEVAPELLEHPNISWVRLTWSKRYTTLIGNVWFAVKSTSVLKKQRSHIDVVKLNGFTSFYPADVNAVHMVHETASRSLGAMPNVPQPLFKSLYRKLYMKSSAALERRAFQQAKVLVAVSEKVKEELLTHLKLPPEKVRTIVNGVDTLEFCPGHQARTALGLPENEVLGLFVGDIRTYGKNLDTVLKALALVPELHLAVAGDTKGSPFPALAQQLGVADRVHFLGFRRDIPQLMRACDLFVFPSRYEACSLVLLEAMASGLPIVTAQTAGGCELMTPESGMVLPDPNDVQALAQTLCNLLVDRERLRAMGRAARAIAEQHTWELMADRYVALFEELCAQ</sequence>
<dbReference type="CDD" id="cd03801">
    <property type="entry name" value="GT4_PimA-like"/>
    <property type="match status" value="1"/>
</dbReference>
<dbReference type="RefSeq" id="WP_016484047.1">
    <property type="nucleotide sequence ID" value="NC_021487.1"/>
</dbReference>
<keyword evidence="3" id="KW-0808">Transferase</keyword>
<dbReference type="PANTHER" id="PTHR12526">
    <property type="entry name" value="GLYCOSYLTRANSFERASE"/>
    <property type="match status" value="1"/>
</dbReference>
<dbReference type="OrthoDB" id="433681at2"/>
<dbReference type="PANTHER" id="PTHR12526:SF636">
    <property type="entry name" value="BLL3647 PROTEIN"/>
    <property type="match status" value="1"/>
</dbReference>
<dbReference type="InterPro" id="IPR028098">
    <property type="entry name" value="Glyco_trans_4-like_N"/>
</dbReference>
<dbReference type="Pfam" id="PF13439">
    <property type="entry name" value="Glyco_transf_4"/>
    <property type="match status" value="1"/>
</dbReference>
<proteinExistence type="predicted"/>
<dbReference type="STRING" id="454171.CP488_01335"/>
<name>S0EY78_CHTCT</name>
<dbReference type="PATRIC" id="fig|1303518.3.peg.2856"/>
<protein>
    <submittedName>
        <fullName evidence="3">Glycosyltransferase</fullName>
    </submittedName>
</protein>
<evidence type="ECO:0000313" key="4">
    <source>
        <dbReference type="Proteomes" id="UP000014227"/>
    </source>
</evidence>
<dbReference type="eggNOG" id="COG0438">
    <property type="taxonomic scope" value="Bacteria"/>
</dbReference>
<feature type="domain" description="Glycosyltransferase subfamily 4-like N-terminal" evidence="2">
    <location>
        <begin position="15"/>
        <end position="184"/>
    </location>
</feature>
<evidence type="ECO:0000259" key="1">
    <source>
        <dbReference type="Pfam" id="PF00534"/>
    </source>
</evidence>
<gene>
    <name evidence="3" type="ORF">CCALI_02752</name>
</gene>
<dbReference type="Proteomes" id="UP000014227">
    <property type="component" value="Chromosome I"/>
</dbReference>
<dbReference type="HOGENOM" id="CLU_009583_2_5_0"/>
<reference evidence="4" key="1">
    <citation type="submission" date="2013-03" db="EMBL/GenBank/DDBJ databases">
        <title>Genome sequence of Chthonomonas calidirosea, the first sequenced genome from the Armatimonadetes phylum (formally candidate division OP10).</title>
        <authorList>
            <person name="Lee K.C.Y."/>
            <person name="Morgan X.C."/>
            <person name="Dunfield P.F."/>
            <person name="Tamas I."/>
            <person name="Houghton K.M."/>
            <person name="Vyssotski M."/>
            <person name="Ryan J.L.J."/>
            <person name="Lagutin K."/>
            <person name="McDonald I.R."/>
            <person name="Stott M.B."/>
        </authorList>
    </citation>
    <scope>NUCLEOTIDE SEQUENCE [LARGE SCALE GENOMIC DNA]</scope>
    <source>
        <strain evidence="4">DSM 23976 / ICMP 18418 / T49</strain>
    </source>
</reference>
<dbReference type="Pfam" id="PF00534">
    <property type="entry name" value="Glycos_transf_1"/>
    <property type="match status" value="1"/>
</dbReference>
<dbReference type="AlphaFoldDB" id="S0EY78"/>